<accession>A0A9P8PGZ5</accession>
<comment type="caution">
    <text evidence="2">The sequence shown here is derived from an EMBL/GenBank/DDBJ whole genome shotgun (WGS) entry which is preliminary data.</text>
</comment>
<dbReference type="OrthoDB" id="185373at2759"/>
<evidence type="ECO:0000256" key="1">
    <source>
        <dbReference type="SAM" id="MobiDB-lite"/>
    </source>
</evidence>
<feature type="compositionally biased region" description="Polar residues" evidence="1">
    <location>
        <begin position="171"/>
        <end position="185"/>
    </location>
</feature>
<dbReference type="EMBL" id="JAEUBF010001281">
    <property type="protein sequence ID" value="KAH3671365.1"/>
    <property type="molecule type" value="Genomic_DNA"/>
</dbReference>
<dbReference type="AlphaFoldDB" id="A0A9P8PGZ5"/>
<protein>
    <submittedName>
        <fullName evidence="2">Uncharacterized protein</fullName>
    </submittedName>
</protein>
<feature type="region of interest" description="Disordered" evidence="1">
    <location>
        <begin position="171"/>
        <end position="200"/>
    </location>
</feature>
<reference evidence="2" key="2">
    <citation type="submission" date="2021-01" db="EMBL/GenBank/DDBJ databases">
        <authorList>
            <person name="Schikora-Tamarit M.A."/>
        </authorList>
    </citation>
    <scope>NUCLEOTIDE SEQUENCE</scope>
    <source>
        <strain evidence="2">CBS6341</strain>
    </source>
</reference>
<proteinExistence type="predicted"/>
<evidence type="ECO:0000313" key="3">
    <source>
        <dbReference type="Proteomes" id="UP000769528"/>
    </source>
</evidence>
<dbReference type="Pfam" id="PF08579">
    <property type="entry name" value="RPM2"/>
    <property type="match status" value="1"/>
</dbReference>
<gene>
    <name evidence="2" type="ORF">WICMUC_004662</name>
</gene>
<name>A0A9P8PGZ5_9ASCO</name>
<sequence length="766" mass="89336">MAFNYFIKYNTFYTISSKRYHTAAKQSTTAFFDSTFNHIRQNSQLIQFESLYQNGSKRYPNPHPATSITSNYLQYDTNNGNNNNNNSNSNHNIVLEDEKKFTNQGKKEYVLKNPINIVLPFDQEHIILSIYKNLNEKTISRTPEIDVSRALNSTNSKVNPNSTNHHLSIYNQSQQKKQIHTSSNPEKSHSIIGKKNSNSQSDESKYFETIYEDNPIELSEVTFIEQMTKEIEQSYQLGQCEKINSLYMAIKRNSIVPSRRIYTLVLSSIVKRSIDISMDDQNSNLLTVYQDLLTNKIKPDLEIYSIVLNQLLKSSILTSLNPQLSSNGLDFFKISIDIFNASNSSYYHKFDQNIMDLILIGMNLYPGLINHEIMTTLFDNKTFVKNHIYFISMINYCKFLSNSELALSLYEDFKNLSTLDSSLEESQFLIYSSLISTLVELNELQQSTKFLDKLLTSIKNFTNYESKINMLLSSYLISLSRKNPEKAFEIWLQFNKIDWIPEFSYNFYLNILHNSLSNYKISSFYYNYMIALPRSNDQNNLPEINTKLLETLLISPISTIYSQNSILTSFMNNSIDQNDKTQVLKNLKISFLNLNSSKFEYEIYPKLFQYLKNEELQWKIISNHGILQENGFKFLNFLINNNLISDPLKLIETKFFQKLIDDYSILKEGEYNYLGFYSIIYEIFAKSFSTSSPIKDEKLINLLSPLIVEFYDLENFYYELKSKDTIEFKSELLIRFKQLIQPLTDMKNLTIHSTDAIKLVNGLKKD</sequence>
<dbReference type="InterPro" id="IPR013888">
    <property type="entry name" value="RNase_P_Rpm2_mt"/>
</dbReference>
<reference evidence="2" key="1">
    <citation type="journal article" date="2021" name="Open Biol.">
        <title>Shared evolutionary footprints suggest mitochondrial oxidative damage underlies multiple complex I losses in fungi.</title>
        <authorList>
            <person name="Schikora-Tamarit M.A."/>
            <person name="Marcet-Houben M."/>
            <person name="Nosek J."/>
            <person name="Gabaldon T."/>
        </authorList>
    </citation>
    <scope>NUCLEOTIDE SEQUENCE</scope>
    <source>
        <strain evidence="2">CBS6341</strain>
    </source>
</reference>
<dbReference type="Proteomes" id="UP000769528">
    <property type="component" value="Unassembled WGS sequence"/>
</dbReference>
<organism evidence="2 3">
    <name type="scientific">Wickerhamomyces mucosus</name>
    <dbReference type="NCBI Taxonomy" id="1378264"/>
    <lineage>
        <taxon>Eukaryota</taxon>
        <taxon>Fungi</taxon>
        <taxon>Dikarya</taxon>
        <taxon>Ascomycota</taxon>
        <taxon>Saccharomycotina</taxon>
        <taxon>Saccharomycetes</taxon>
        <taxon>Phaffomycetales</taxon>
        <taxon>Wickerhamomycetaceae</taxon>
        <taxon>Wickerhamomyces</taxon>
    </lineage>
</organism>
<evidence type="ECO:0000313" key="2">
    <source>
        <dbReference type="EMBL" id="KAH3671365.1"/>
    </source>
</evidence>
<keyword evidence="3" id="KW-1185">Reference proteome</keyword>